<proteinExistence type="inferred from homology"/>
<evidence type="ECO:0000256" key="2">
    <source>
        <dbReference type="ARBA" id="ARBA00004167"/>
    </source>
</evidence>
<keyword evidence="10" id="KW-1185">Reference proteome</keyword>
<dbReference type="PRINTS" id="PR00463">
    <property type="entry name" value="EP450I"/>
</dbReference>
<dbReference type="InterPro" id="IPR001128">
    <property type="entry name" value="Cyt_P450"/>
</dbReference>
<comment type="subcellular location">
    <subcellularLocation>
        <location evidence="2">Membrane</location>
        <topology evidence="2">Single-pass membrane protein</topology>
    </subcellularLocation>
</comment>
<dbReference type="Gene3D" id="1.10.630.10">
    <property type="entry name" value="Cytochrome P450"/>
    <property type="match status" value="2"/>
</dbReference>
<dbReference type="Proteomes" id="UP001291926">
    <property type="component" value="Unassembled WGS sequence"/>
</dbReference>
<comment type="cofactor">
    <cofactor evidence="1">
        <name>heme</name>
        <dbReference type="ChEBI" id="CHEBI:30413"/>
    </cofactor>
</comment>
<evidence type="ECO:0000256" key="7">
    <source>
        <dbReference type="ARBA" id="ARBA00023004"/>
    </source>
</evidence>
<evidence type="ECO:0000256" key="8">
    <source>
        <dbReference type="RuleBase" id="RU000461"/>
    </source>
</evidence>
<evidence type="ECO:0000256" key="4">
    <source>
        <dbReference type="ARBA" id="ARBA00022617"/>
    </source>
</evidence>
<evidence type="ECO:0000313" key="9">
    <source>
        <dbReference type="EMBL" id="KAK4482951.1"/>
    </source>
</evidence>
<protein>
    <recommendedName>
        <fullName evidence="11">Cytochrome P450</fullName>
    </recommendedName>
</protein>
<reference evidence="9 10" key="1">
    <citation type="journal article" date="2023" name="bioRxiv">
        <title>Genome report: Whole genome sequence and annotation of Penstemon davidsonii.</title>
        <authorList>
            <person name="Ostevik K.L."/>
            <person name="Alabady M."/>
            <person name="Zhang M."/>
            <person name="Rausher M.D."/>
        </authorList>
    </citation>
    <scope>NUCLEOTIDE SEQUENCE [LARGE SCALE GENOMIC DNA]</scope>
    <source>
        <strain evidence="9">DNT005</strain>
        <tissue evidence="9">Whole leaf</tissue>
    </source>
</reference>
<dbReference type="PANTHER" id="PTHR47955:SF15">
    <property type="entry name" value="CYTOCHROME P450 71A2-LIKE"/>
    <property type="match status" value="1"/>
</dbReference>
<evidence type="ECO:0008006" key="11">
    <source>
        <dbReference type="Google" id="ProtNLM"/>
    </source>
</evidence>
<evidence type="ECO:0000256" key="3">
    <source>
        <dbReference type="ARBA" id="ARBA00010617"/>
    </source>
</evidence>
<keyword evidence="6 8" id="KW-0560">Oxidoreductase</keyword>
<keyword evidence="8" id="KW-0503">Monooxygenase</keyword>
<dbReference type="SUPFAM" id="SSF48264">
    <property type="entry name" value="Cytochrome P450"/>
    <property type="match status" value="1"/>
</dbReference>
<dbReference type="PROSITE" id="PS00086">
    <property type="entry name" value="CYTOCHROME_P450"/>
    <property type="match status" value="1"/>
</dbReference>
<keyword evidence="5 8" id="KW-0479">Metal-binding</keyword>
<evidence type="ECO:0000256" key="5">
    <source>
        <dbReference type="ARBA" id="ARBA00022723"/>
    </source>
</evidence>
<dbReference type="PRINTS" id="PR00385">
    <property type="entry name" value="P450"/>
</dbReference>
<sequence>MFLQLGSIRALVVSSAEIAKEVLKTHDAFFVDRPTPNACKQVFRHSKDVLFSPYGDHWRKLRGILVHQLLNSKTVKSFTSIIEEETALLVKNITYNSTSPINLKDMFMMFTSDVICRSAFGKKLSEKEHGKRFLKLMNKGIGLVINLTIGEFIPWLSWMNRLNGFDVAVGKIVKIRDEVLGAIIQEHLDSETCGNDGNLIDTWLHICKDETPNAPINMDTVKALILDVMAAATETSAVTLEWAMTELIRHPTVMRKLKDEVRGNSNGQQNITAHDLEKMHYLKAVIKETLRYHPPIPLYSRESREDVDLMKLRHFKGFDFQFIPFGAGRRSCPGISFAIASIEHVLANLIHEFDWELPDGAKGEDLDVTERPGLSVGKKNPLIVVATKKKYTT</sequence>
<dbReference type="Pfam" id="PF00067">
    <property type="entry name" value="p450"/>
    <property type="match status" value="2"/>
</dbReference>
<comment type="caution">
    <text evidence="9">The sequence shown here is derived from an EMBL/GenBank/DDBJ whole genome shotgun (WGS) entry which is preliminary data.</text>
</comment>
<name>A0ABR0D2D4_9LAMI</name>
<dbReference type="PANTHER" id="PTHR47955">
    <property type="entry name" value="CYTOCHROME P450 FAMILY 71 PROTEIN"/>
    <property type="match status" value="1"/>
</dbReference>
<dbReference type="InterPro" id="IPR036396">
    <property type="entry name" value="Cyt_P450_sf"/>
</dbReference>
<organism evidence="9 10">
    <name type="scientific">Penstemon davidsonii</name>
    <dbReference type="NCBI Taxonomy" id="160366"/>
    <lineage>
        <taxon>Eukaryota</taxon>
        <taxon>Viridiplantae</taxon>
        <taxon>Streptophyta</taxon>
        <taxon>Embryophyta</taxon>
        <taxon>Tracheophyta</taxon>
        <taxon>Spermatophyta</taxon>
        <taxon>Magnoliopsida</taxon>
        <taxon>eudicotyledons</taxon>
        <taxon>Gunneridae</taxon>
        <taxon>Pentapetalae</taxon>
        <taxon>asterids</taxon>
        <taxon>lamiids</taxon>
        <taxon>Lamiales</taxon>
        <taxon>Plantaginaceae</taxon>
        <taxon>Cheloneae</taxon>
        <taxon>Penstemon</taxon>
    </lineage>
</organism>
<keyword evidence="4 8" id="KW-0349">Heme</keyword>
<dbReference type="EMBL" id="JAYDYQ010002534">
    <property type="protein sequence ID" value="KAK4482951.1"/>
    <property type="molecule type" value="Genomic_DNA"/>
</dbReference>
<dbReference type="InterPro" id="IPR002401">
    <property type="entry name" value="Cyt_P450_E_grp-I"/>
</dbReference>
<accession>A0ABR0D2D4</accession>
<keyword evidence="7 8" id="KW-0408">Iron</keyword>
<gene>
    <name evidence="9" type="ORF">RD792_010124</name>
</gene>
<evidence type="ECO:0000256" key="6">
    <source>
        <dbReference type="ARBA" id="ARBA00023002"/>
    </source>
</evidence>
<comment type="similarity">
    <text evidence="3 8">Belongs to the cytochrome P450 family.</text>
</comment>
<evidence type="ECO:0000313" key="10">
    <source>
        <dbReference type="Proteomes" id="UP001291926"/>
    </source>
</evidence>
<evidence type="ECO:0000256" key="1">
    <source>
        <dbReference type="ARBA" id="ARBA00001971"/>
    </source>
</evidence>
<dbReference type="InterPro" id="IPR017972">
    <property type="entry name" value="Cyt_P450_CS"/>
</dbReference>